<dbReference type="EMBL" id="CP071446">
    <property type="protein sequence ID" value="QTA38202.1"/>
    <property type="molecule type" value="Genomic_DNA"/>
</dbReference>
<gene>
    <name evidence="1" type="ORF">JYK00_01280</name>
</gene>
<protein>
    <submittedName>
        <fullName evidence="1">Uncharacterized protein</fullName>
    </submittedName>
</protein>
<evidence type="ECO:0000313" key="2">
    <source>
        <dbReference type="Proteomes" id="UP000671862"/>
    </source>
</evidence>
<dbReference type="Proteomes" id="UP000671862">
    <property type="component" value="Chromosome"/>
</dbReference>
<name>A0ABX7S6I9_9BACT</name>
<dbReference type="RefSeq" id="WP_207566922.1">
    <property type="nucleotide sequence ID" value="NZ_CP071446.1"/>
</dbReference>
<accession>A0ABX7S6I9</accession>
<organism evidence="1 2">
    <name type="scientific">Thermosipho ferrireducens</name>
    <dbReference type="NCBI Taxonomy" id="2571116"/>
    <lineage>
        <taxon>Bacteria</taxon>
        <taxon>Thermotogati</taxon>
        <taxon>Thermotogota</taxon>
        <taxon>Thermotogae</taxon>
        <taxon>Thermotogales</taxon>
        <taxon>Fervidobacteriaceae</taxon>
        <taxon>Thermosipho</taxon>
    </lineage>
</organism>
<sequence length="169" mass="19800">MCESTDFTELKSCYVVDLPEYNVYLPVQLGEHKIIKLREKFVCDPFTKLKQKVKILSFQITDEGERNIFKTFYVSSMNTEVGVKIKFNIKLVPETFRSFVMVLKGKDDDEVLIRVFGLIEKSGEMVFYLKFDGERIRGEKYLELYSCGEKVWSESIEIIKNTYGGVRVW</sequence>
<proteinExistence type="predicted"/>
<keyword evidence="2" id="KW-1185">Reference proteome</keyword>
<evidence type="ECO:0000313" key="1">
    <source>
        <dbReference type="EMBL" id="QTA38202.1"/>
    </source>
</evidence>
<reference evidence="1 2" key="1">
    <citation type="submission" date="2021-03" db="EMBL/GenBank/DDBJ databases">
        <title>Thermosipho ferrireducens sp.nov., an anaerobic thermophilic iron-reducing bacterium isolated from a deep-sea hydrothermal sulfide deposits.</title>
        <authorList>
            <person name="Zeng X."/>
            <person name="Chen Y."/>
            <person name="Shao Z."/>
        </authorList>
    </citation>
    <scope>NUCLEOTIDE SEQUENCE [LARGE SCALE GENOMIC DNA]</scope>
    <source>
        <strain evidence="1 2">JL129W03</strain>
    </source>
</reference>